<comment type="caution">
    <text evidence="13">The sequence shown here is derived from an EMBL/GenBank/DDBJ whole genome shotgun (WGS) entry which is preliminary data.</text>
</comment>
<evidence type="ECO:0000256" key="8">
    <source>
        <dbReference type="ARBA" id="ARBA00022881"/>
    </source>
</evidence>
<dbReference type="AlphaFoldDB" id="A0A0F9H6X7"/>
<dbReference type="Gene3D" id="1.20.1580.10">
    <property type="entry name" value="ABC transporter ATPase like domain"/>
    <property type="match status" value="1"/>
</dbReference>
<evidence type="ECO:0000256" key="6">
    <source>
        <dbReference type="ARBA" id="ARBA00022769"/>
    </source>
</evidence>
<dbReference type="EMBL" id="LAZR01023763">
    <property type="protein sequence ID" value="KKL77385.1"/>
    <property type="molecule type" value="Genomic_DNA"/>
</dbReference>
<evidence type="ECO:0000256" key="5">
    <source>
        <dbReference type="ARBA" id="ARBA00022763"/>
    </source>
</evidence>
<evidence type="ECO:0000256" key="2">
    <source>
        <dbReference type="ARBA" id="ARBA00022490"/>
    </source>
</evidence>
<dbReference type="PANTHER" id="PTHR43152">
    <property type="entry name" value="UVRABC SYSTEM PROTEIN A"/>
    <property type="match status" value="1"/>
</dbReference>
<dbReference type="GO" id="GO:0004518">
    <property type="term" value="F:nuclease activity"/>
    <property type="evidence" value="ECO:0007669"/>
    <property type="project" value="UniProtKB-KW"/>
</dbReference>
<dbReference type="SMART" id="SM00382">
    <property type="entry name" value="AAA"/>
    <property type="match status" value="1"/>
</dbReference>
<reference evidence="13" key="1">
    <citation type="journal article" date="2015" name="Nature">
        <title>Complex archaea that bridge the gap between prokaryotes and eukaryotes.</title>
        <authorList>
            <person name="Spang A."/>
            <person name="Saw J.H."/>
            <person name="Jorgensen S.L."/>
            <person name="Zaremba-Niedzwiedzka K."/>
            <person name="Martijn J."/>
            <person name="Lind A.E."/>
            <person name="van Eijk R."/>
            <person name="Schleper C."/>
            <person name="Guy L."/>
            <person name="Ettema T.J."/>
        </authorList>
    </citation>
    <scope>NUCLEOTIDE SEQUENCE</scope>
</reference>
<evidence type="ECO:0000259" key="12">
    <source>
        <dbReference type="PROSITE" id="PS50893"/>
    </source>
</evidence>
<protein>
    <recommendedName>
        <fullName evidence="12">ABC transporter domain-containing protein</fullName>
    </recommendedName>
</protein>
<dbReference type="GO" id="GO:0005737">
    <property type="term" value="C:cytoplasm"/>
    <property type="evidence" value="ECO:0007669"/>
    <property type="project" value="UniProtKB-SubCell"/>
</dbReference>
<dbReference type="GO" id="GO:0006281">
    <property type="term" value="P:DNA repair"/>
    <property type="evidence" value="ECO:0007669"/>
    <property type="project" value="UniProtKB-KW"/>
</dbReference>
<keyword evidence="6" id="KW-0228">DNA excision</keyword>
<dbReference type="InterPro" id="IPR003439">
    <property type="entry name" value="ABC_transporter-like_ATP-bd"/>
</dbReference>
<dbReference type="GO" id="GO:0003677">
    <property type="term" value="F:DNA binding"/>
    <property type="evidence" value="ECO:0007669"/>
    <property type="project" value="UniProtKB-KW"/>
</dbReference>
<accession>A0A0F9H6X7</accession>
<keyword evidence="4" id="KW-0547">Nucleotide-binding</keyword>
<comment type="subcellular location">
    <subcellularLocation>
        <location evidence="1">Cytoplasm</location>
    </subcellularLocation>
</comment>
<evidence type="ECO:0000256" key="3">
    <source>
        <dbReference type="ARBA" id="ARBA00022737"/>
    </source>
</evidence>
<dbReference type="PANTHER" id="PTHR43152:SF3">
    <property type="entry name" value="UVRABC SYSTEM PROTEIN A"/>
    <property type="match status" value="1"/>
</dbReference>
<dbReference type="PROSITE" id="PS50893">
    <property type="entry name" value="ABC_TRANSPORTER_2"/>
    <property type="match status" value="1"/>
</dbReference>
<proteinExistence type="predicted"/>
<dbReference type="SUPFAM" id="SSF52540">
    <property type="entry name" value="P-loop containing nucleoside triphosphate hydrolases"/>
    <property type="match status" value="1"/>
</dbReference>
<keyword evidence="10" id="KW-0234">DNA repair</keyword>
<evidence type="ECO:0000256" key="10">
    <source>
        <dbReference type="ARBA" id="ARBA00023204"/>
    </source>
</evidence>
<sequence>MGPGPGERGGEVVFYGSLSEMLFPGRSKKHNSETPGYLISRSLTARYLSGEKSVLIAGGDPETKNTGDRGQVGTGGKKKRPEVSDSKHPAIMVLGANEHNLKDIDVRIPLGRLVCVTGVSGSGKSTLVQDVLYNALRKLKNRPVEIPGSHRAVHGHEQIDDVVLVDQSPIGRTTRSNPATYVGALDRIRKLFSEEPLSKQRGYTPGTFSFNSVKGRCDTCGGSGFEHIEMQFLSDVYLRCPDCDGRRYKKEVLDVKLFPSAWPGEGPGTGSHSSGSEAKSIADVLDMTVNEAYGFFSEEPGVLRVLETLRAVGLDYISLGQPVPTLSGGEAQRLKLAGHLVRSGENLPKGERLLFLLDEPTTGLHFDDIATLLRALRQLLVSGHSVVVIEHNIDVIRSADWIIDLGPEGGEEGGEIVCAGPPLEIARCVKSHTGTVLAQLMDKTDQKTAFSTENNRTVRAAPHETSVSYGPGRPILIRRAREHNLR</sequence>
<organism evidence="13">
    <name type="scientific">marine sediment metagenome</name>
    <dbReference type="NCBI Taxonomy" id="412755"/>
    <lineage>
        <taxon>unclassified sequences</taxon>
        <taxon>metagenomes</taxon>
        <taxon>ecological metagenomes</taxon>
    </lineage>
</organism>
<feature type="non-terminal residue" evidence="13">
    <location>
        <position position="486"/>
    </location>
</feature>
<gene>
    <name evidence="13" type="ORF">LCGC14_2035430</name>
</gene>
<evidence type="ECO:0000313" key="13">
    <source>
        <dbReference type="EMBL" id="KKL77385.1"/>
    </source>
</evidence>
<keyword evidence="7" id="KW-0067">ATP-binding</keyword>
<keyword evidence="5" id="KW-0227">DNA damage</keyword>
<dbReference type="Gene3D" id="3.40.50.300">
    <property type="entry name" value="P-loop containing nucleotide triphosphate hydrolases"/>
    <property type="match status" value="1"/>
</dbReference>
<feature type="region of interest" description="Disordered" evidence="11">
    <location>
        <begin position="56"/>
        <end position="85"/>
    </location>
</feature>
<name>A0A0F9H6X7_9ZZZZ</name>
<dbReference type="InterPro" id="IPR027417">
    <property type="entry name" value="P-loop_NTPase"/>
</dbReference>
<evidence type="ECO:0000256" key="7">
    <source>
        <dbReference type="ARBA" id="ARBA00022840"/>
    </source>
</evidence>
<dbReference type="GO" id="GO:0005524">
    <property type="term" value="F:ATP binding"/>
    <property type="evidence" value="ECO:0007669"/>
    <property type="project" value="UniProtKB-KW"/>
</dbReference>
<dbReference type="InterPro" id="IPR003593">
    <property type="entry name" value="AAA+_ATPase"/>
</dbReference>
<evidence type="ECO:0000256" key="11">
    <source>
        <dbReference type="SAM" id="MobiDB-lite"/>
    </source>
</evidence>
<keyword evidence="3" id="KW-0677">Repeat</keyword>
<evidence type="ECO:0000256" key="9">
    <source>
        <dbReference type="ARBA" id="ARBA00023125"/>
    </source>
</evidence>
<evidence type="ECO:0000256" key="1">
    <source>
        <dbReference type="ARBA" id="ARBA00004496"/>
    </source>
</evidence>
<feature type="domain" description="ABC transporter" evidence="12">
    <location>
        <begin position="86"/>
        <end position="438"/>
    </location>
</feature>
<evidence type="ECO:0000256" key="4">
    <source>
        <dbReference type="ARBA" id="ARBA00022741"/>
    </source>
</evidence>
<keyword evidence="2" id="KW-0963">Cytoplasm</keyword>
<dbReference type="GO" id="GO:0016887">
    <property type="term" value="F:ATP hydrolysis activity"/>
    <property type="evidence" value="ECO:0007669"/>
    <property type="project" value="InterPro"/>
</dbReference>
<keyword evidence="8" id="KW-0267">Excision nuclease</keyword>
<keyword evidence="9" id="KW-0238">DNA-binding</keyword>